<keyword evidence="2" id="KW-0472">Membrane</keyword>
<organism evidence="3 4">
    <name type="scientific">Adlercreutzia mucosicola</name>
    <dbReference type="NCBI Taxonomy" id="580026"/>
    <lineage>
        <taxon>Bacteria</taxon>
        <taxon>Bacillati</taxon>
        <taxon>Actinomycetota</taxon>
        <taxon>Coriobacteriia</taxon>
        <taxon>Eggerthellales</taxon>
        <taxon>Eggerthellaceae</taxon>
        <taxon>Adlercreutzia</taxon>
    </lineage>
</organism>
<dbReference type="PANTHER" id="PTHR33219:SF14">
    <property type="entry name" value="PROTEIN COFACTOR ASSEMBLY OF COMPLEX C SUBUNIT B CCB3, CHLOROPLASTIC-RELATED"/>
    <property type="match status" value="1"/>
</dbReference>
<keyword evidence="4" id="KW-1185">Reference proteome</keyword>
<dbReference type="EMBL" id="WSRR01000011">
    <property type="protein sequence ID" value="MVX61037.1"/>
    <property type="molecule type" value="Genomic_DNA"/>
</dbReference>
<comment type="similarity">
    <text evidence="1">Belongs to the YggT family.</text>
</comment>
<evidence type="ECO:0000256" key="1">
    <source>
        <dbReference type="ARBA" id="ARBA00010894"/>
    </source>
</evidence>
<dbReference type="AlphaFoldDB" id="A0A6N8JPG3"/>
<reference evidence="3 4" key="1">
    <citation type="submission" date="2019-12" db="EMBL/GenBank/DDBJ databases">
        <title>Microbes associate with the intestines of laboratory mice.</title>
        <authorList>
            <person name="Navarre W."/>
            <person name="Wong E."/>
        </authorList>
    </citation>
    <scope>NUCLEOTIDE SEQUENCE [LARGE SCALE GENOMIC DNA]</scope>
    <source>
        <strain evidence="3 4">NM66_B29</strain>
    </source>
</reference>
<feature type="transmembrane region" description="Helical" evidence="2">
    <location>
        <begin position="65"/>
        <end position="84"/>
    </location>
</feature>
<feature type="transmembrane region" description="Helical" evidence="2">
    <location>
        <begin position="5"/>
        <end position="26"/>
    </location>
</feature>
<sequence length="85" mass="9512">MLINLIAQLANAYSMIIFVYVMMSWLPNTQNGVVGDIYRALGKLCDPFLNLFKKLIPPLGGMVDVTPIIALLVLQFGVRLLAWLF</sequence>
<keyword evidence="2" id="KW-1133">Transmembrane helix</keyword>
<evidence type="ECO:0000256" key="2">
    <source>
        <dbReference type="SAM" id="Phobius"/>
    </source>
</evidence>
<dbReference type="Proteomes" id="UP000463388">
    <property type="component" value="Unassembled WGS sequence"/>
</dbReference>
<evidence type="ECO:0000313" key="4">
    <source>
        <dbReference type="Proteomes" id="UP000463388"/>
    </source>
</evidence>
<name>A0A6N8JPG3_9ACTN</name>
<accession>A0A6N8JPG3</accession>
<proteinExistence type="inferred from homology"/>
<dbReference type="PANTHER" id="PTHR33219">
    <property type="entry name" value="YLMG HOMOLOG PROTEIN 2, CHLOROPLASTIC"/>
    <property type="match status" value="1"/>
</dbReference>
<dbReference type="GO" id="GO:0016020">
    <property type="term" value="C:membrane"/>
    <property type="evidence" value="ECO:0007669"/>
    <property type="project" value="InterPro"/>
</dbReference>
<protein>
    <submittedName>
        <fullName evidence="3">YggT family protein</fullName>
    </submittedName>
</protein>
<evidence type="ECO:0000313" key="3">
    <source>
        <dbReference type="EMBL" id="MVX61037.1"/>
    </source>
</evidence>
<dbReference type="OrthoDB" id="9806665at2"/>
<dbReference type="Pfam" id="PF02325">
    <property type="entry name" value="CCB3_YggT"/>
    <property type="match status" value="1"/>
</dbReference>
<dbReference type="RefSeq" id="WP_028027436.1">
    <property type="nucleotide sequence ID" value="NZ_JANJZH010000062.1"/>
</dbReference>
<keyword evidence="2" id="KW-0812">Transmembrane</keyword>
<comment type="caution">
    <text evidence="3">The sequence shown here is derived from an EMBL/GenBank/DDBJ whole genome shotgun (WGS) entry which is preliminary data.</text>
</comment>
<dbReference type="InterPro" id="IPR003425">
    <property type="entry name" value="CCB3/YggT"/>
</dbReference>
<gene>
    <name evidence="3" type="ORF">GKZ27_06155</name>
</gene>